<gene>
    <name evidence="3" type="ORF">CAUJ_LOCUS2294</name>
</gene>
<dbReference type="OrthoDB" id="195089at2759"/>
<evidence type="ECO:0000313" key="4">
    <source>
        <dbReference type="Proteomes" id="UP000835052"/>
    </source>
</evidence>
<dbReference type="EMBL" id="CAJGYM010000004">
    <property type="protein sequence ID" value="CAD6186375.1"/>
    <property type="molecule type" value="Genomic_DNA"/>
</dbReference>
<comment type="caution">
    <text evidence="3">The sequence shown here is derived from an EMBL/GenBank/DDBJ whole genome shotgun (WGS) entry which is preliminary data.</text>
</comment>
<feature type="compositionally biased region" description="Basic residues" evidence="1">
    <location>
        <begin position="1322"/>
        <end position="1336"/>
    </location>
</feature>
<proteinExistence type="predicted"/>
<dbReference type="InterPro" id="IPR026171">
    <property type="entry name" value="FANCI"/>
</dbReference>
<dbReference type="Pfam" id="PF14680">
    <property type="entry name" value="FANCI_HD2"/>
    <property type="match status" value="1"/>
</dbReference>
<dbReference type="GO" id="GO:0006281">
    <property type="term" value="P:DNA repair"/>
    <property type="evidence" value="ECO:0007669"/>
    <property type="project" value="InterPro"/>
</dbReference>
<protein>
    <recommendedName>
        <fullName evidence="2">FANCI helical domain-containing protein</fullName>
    </recommendedName>
</protein>
<name>A0A8S1GRZ6_9PELO</name>
<dbReference type="GO" id="GO:0070182">
    <property type="term" value="F:DNA polymerase binding"/>
    <property type="evidence" value="ECO:0007669"/>
    <property type="project" value="TreeGrafter"/>
</dbReference>
<feature type="region of interest" description="Disordered" evidence="1">
    <location>
        <begin position="809"/>
        <end position="865"/>
    </location>
</feature>
<dbReference type="InterPro" id="IPR029312">
    <property type="entry name" value="FANCI_HD2"/>
</dbReference>
<dbReference type="Proteomes" id="UP000835052">
    <property type="component" value="Unassembled WGS sequence"/>
</dbReference>
<feature type="region of interest" description="Disordered" evidence="1">
    <location>
        <begin position="1310"/>
        <end position="1373"/>
    </location>
</feature>
<organism evidence="3 4">
    <name type="scientific">Caenorhabditis auriculariae</name>
    <dbReference type="NCBI Taxonomy" id="2777116"/>
    <lineage>
        <taxon>Eukaryota</taxon>
        <taxon>Metazoa</taxon>
        <taxon>Ecdysozoa</taxon>
        <taxon>Nematoda</taxon>
        <taxon>Chromadorea</taxon>
        <taxon>Rhabditida</taxon>
        <taxon>Rhabditina</taxon>
        <taxon>Rhabditomorpha</taxon>
        <taxon>Rhabditoidea</taxon>
        <taxon>Rhabditidae</taxon>
        <taxon>Peloderinae</taxon>
        <taxon>Caenorhabditis</taxon>
    </lineage>
</organism>
<dbReference type="SUPFAM" id="SSF48371">
    <property type="entry name" value="ARM repeat"/>
    <property type="match status" value="1"/>
</dbReference>
<sequence length="1373" mass="155408">MLMTQCSQPGSAPKKASLSTLIDKFIIISVSAKEQNNGVLPQENLSAIRENFRLLDNEERMKKMRHSFHETTALDEGKKLAAFADSWFFMMSCIEDEEMRRIHRYNMLRVIFDVFSDEPIGIHSFYVVYNLLHEQLKDLELCAVLDLLGECSKKISDCPDSQDPDRPRGALDKISTRWKDCVMSLLLKLSEFREVTLTGEVSSGSEARRKVLFQWLLHSSCEHNFLLVISLIKGFDDSKAVIAKYLDELVGDLLLDEARKPDLSWKAANIAPFIEEKEISRTWRALLAAWTRDDDQKATGEMSPDVVRAVRSAFASIDRSGAAAKAFVYLMKNEKNLVLTSEFGFALAVLMCNDPKNQTACTTEMKKTIQHIWRFGDEAKECAWLAETSAGSFLSLVECRMNQILSRIVGDPTTRQLFSTPLINLFLSLLDTSAHQKEVAIVDGRVADGCSLWMFAKDALNKVYAAQSCLDRHLANLFHAITFSSGGAALVLIDVLLDLVKKCTVEVLNNSQLLNGLFEDVCKMRKDVAVSLIRSLLPVINNRQNLRQLLFQTLKKDVIASNTVASAVPITLLLLRSVTKRQPTRTGAEEFSMSQSFGSFSTQALEHMGLERTVDENVALELIGVIKRCLTQSSPTKIALYQGICELASRSPTLVDQCLDLLVSHAPTVPDWKPEKIVYAGKNLTELKEPLPQFIQAIDFLICEAATSQSLAANGPAARALKLMDEWVKKATTEDVHDLGLDKASDWSGTTNAGRSNLLFAHAMISVYDVLIEYVWRRASTSKKREDSEHLIMLLKRRHDLLEELNEKTTRTKEAKSAGNQPDGPGIDNNRPDIVETRTAKRRRRGASHKPGERTFGRHPNGHVPLVCRPNERFDSGNRQGVPSATFNSNWNPEFGHDWKLFTRFFYYGGNVVKWLEDVDGGAPVKTKAIESYANIIKFMITKYRHNLPKITQIWHKEDLNETADRRRSSNALVVRHANQLACKYYRTVLGLEKESIEEKRPCAQHEKQARALLKVAQSVLSVTTIPKAWSAIFRAVVKMLETAEFGNNQMLRDMLKFLSTVAFHSSDSEINVLKTIATIVEDLLQSLSDDEDDVQKYAFVKATTQNVVCEFLTTFIEKLMTTIRDLITFAAEFSSKDEKLDNLLVSVFAKCDECMDFVSRLLQIHTQFHVQKERVTSLTTALYCTLEAPVKLLLQFNKVISGIGEWKCIESLANLIDKKLAPMMAICDENIGYIRSEESSRANKKTKEQKSKKDEVMYVKYAWQREQLQSQILLLSNALRDERLDLQVKDNTIGHRDFRINMRVLREKMSRENVDASEPQKKRRKVQPTKRKTSKKTLEPVANDNENSNDSIEPKVEPEEEDEENSRQSAVL</sequence>
<feature type="domain" description="FANCI helical" evidence="2">
    <location>
        <begin position="592"/>
        <end position="803"/>
    </location>
</feature>
<evidence type="ECO:0000259" key="2">
    <source>
        <dbReference type="Pfam" id="PF14680"/>
    </source>
</evidence>
<evidence type="ECO:0000313" key="3">
    <source>
        <dbReference type="EMBL" id="CAD6186375.1"/>
    </source>
</evidence>
<evidence type="ECO:0000256" key="1">
    <source>
        <dbReference type="SAM" id="MobiDB-lite"/>
    </source>
</evidence>
<dbReference type="PANTHER" id="PTHR21818:SF0">
    <property type="entry name" value="FANCONI ANEMIA GROUP I PROTEIN"/>
    <property type="match status" value="1"/>
</dbReference>
<reference evidence="3" key="1">
    <citation type="submission" date="2020-10" db="EMBL/GenBank/DDBJ databases">
        <authorList>
            <person name="Kikuchi T."/>
        </authorList>
    </citation>
    <scope>NUCLEOTIDE SEQUENCE</scope>
    <source>
        <strain evidence="3">NKZ352</strain>
    </source>
</reference>
<feature type="compositionally biased region" description="Basic and acidic residues" evidence="1">
    <location>
        <begin position="1310"/>
        <end position="1321"/>
    </location>
</feature>
<dbReference type="InterPro" id="IPR016024">
    <property type="entry name" value="ARM-type_fold"/>
</dbReference>
<accession>A0A8S1GRZ6</accession>
<dbReference type="PANTHER" id="PTHR21818">
    <property type="entry name" value="BC025462 PROTEIN"/>
    <property type="match status" value="1"/>
</dbReference>
<feature type="compositionally biased region" description="Basic and acidic residues" evidence="1">
    <location>
        <begin position="830"/>
        <end position="839"/>
    </location>
</feature>
<keyword evidence="4" id="KW-1185">Reference proteome</keyword>